<evidence type="ECO:0000256" key="1">
    <source>
        <dbReference type="SAM" id="MobiDB-lite"/>
    </source>
</evidence>
<dbReference type="AlphaFoldDB" id="A0A5S6PZ27"/>
<name>A0A5S6PZ27_TRIMR</name>
<evidence type="ECO:0000313" key="3">
    <source>
        <dbReference type="Proteomes" id="UP000046395"/>
    </source>
</evidence>
<dbReference type="InterPro" id="IPR036997">
    <property type="entry name" value="PA28_C_sf"/>
</dbReference>
<dbReference type="WBParaSite" id="TMUE_0000002376.1">
    <property type="protein sequence ID" value="TMUE_0000002376.1"/>
    <property type="gene ID" value="WBGene00298220"/>
</dbReference>
<dbReference type="Gene3D" id="1.20.120.180">
    <property type="entry name" value="Proteasome activator pa28, C-terminal domain"/>
    <property type="match status" value="1"/>
</dbReference>
<dbReference type="GO" id="GO:0008537">
    <property type="term" value="C:proteasome activator complex"/>
    <property type="evidence" value="ECO:0007669"/>
    <property type="project" value="InterPro"/>
</dbReference>
<reference evidence="4 5" key="3">
    <citation type="submission" date="2019-12" db="UniProtKB">
        <authorList>
            <consortium name="WormBaseParasite"/>
        </authorList>
    </citation>
    <scope>IDENTIFICATION</scope>
</reference>
<dbReference type="InterPro" id="IPR003186">
    <property type="entry name" value="PA28_C"/>
</dbReference>
<evidence type="ECO:0000259" key="2">
    <source>
        <dbReference type="Pfam" id="PF02252"/>
    </source>
</evidence>
<dbReference type="Pfam" id="PF02252">
    <property type="entry name" value="PA28_C"/>
    <property type="match status" value="1"/>
</dbReference>
<keyword evidence="3" id="KW-1185">Reference proteome</keyword>
<dbReference type="SUPFAM" id="SSF47216">
    <property type="entry name" value="Proteasome activator"/>
    <property type="match status" value="1"/>
</dbReference>
<evidence type="ECO:0000313" key="4">
    <source>
        <dbReference type="WBParaSite" id="TMUE_0000000129.1"/>
    </source>
</evidence>
<feature type="region of interest" description="Disordered" evidence="1">
    <location>
        <begin position="1"/>
        <end position="29"/>
    </location>
</feature>
<accession>A0A5S6PZ27</accession>
<sequence>MEHRGAEASPELLTPPLSEEGCGAQPEQAESVKRFKEEYRVYIAQQFPTRALEARSMIELITSSPLIEQVPMSAMNEQPVCKRHRMWSILVPLVSPMDVNQPNVSAKPESGGDHNKGWDQIVNEIVEAADSDPRIVSMVRRFKGTKIPVNSYNGAIENNIDIEMFHMILRNFLCRAVSDFAQAKTWLRLHKVDIIGQAKMSHNVSRTAETVVNMAYDDLMECTKEIGVYYGERAKVIRKLTKQPSSRDLWKTLKWMDRKEFVMCHSRLQKVQQAYTLAFDFVKFALDEIEGDDGGAPKRDIELH</sequence>
<proteinExistence type="predicted"/>
<evidence type="ECO:0000313" key="5">
    <source>
        <dbReference type="WBParaSite" id="TMUE_0000002376.1"/>
    </source>
</evidence>
<dbReference type="InterPro" id="IPR036252">
    <property type="entry name" value="Proteasome_activ_sf"/>
</dbReference>
<protein>
    <submittedName>
        <fullName evidence="4 5">Proteasome activator PA28 C-terminal domain-containing protein</fullName>
    </submittedName>
</protein>
<dbReference type="Proteomes" id="UP000046395">
    <property type="component" value="Unassembled WGS sequence"/>
</dbReference>
<organism evidence="3 4">
    <name type="scientific">Trichuris muris</name>
    <name type="common">Mouse whipworm</name>
    <dbReference type="NCBI Taxonomy" id="70415"/>
    <lineage>
        <taxon>Eukaryota</taxon>
        <taxon>Metazoa</taxon>
        <taxon>Ecdysozoa</taxon>
        <taxon>Nematoda</taxon>
        <taxon>Enoplea</taxon>
        <taxon>Dorylaimia</taxon>
        <taxon>Trichinellida</taxon>
        <taxon>Trichuridae</taxon>
        <taxon>Trichuris</taxon>
    </lineage>
</organism>
<reference evidence="3" key="2">
    <citation type="submission" date="2014-03" db="EMBL/GenBank/DDBJ databases">
        <title>The whipworm genome and dual-species transcriptomics of an intimate host-pathogen interaction.</title>
        <authorList>
            <person name="Foth B.J."/>
            <person name="Tsai I.J."/>
            <person name="Reid A.J."/>
            <person name="Bancroft A.J."/>
            <person name="Nichol S."/>
            <person name="Tracey A."/>
            <person name="Holroyd N."/>
            <person name="Cotton J.A."/>
            <person name="Stanley E.J."/>
            <person name="Zarowiecki M."/>
            <person name="Liu J.Z."/>
            <person name="Huckvale T."/>
            <person name="Cooper P.J."/>
            <person name="Grencis R.K."/>
            <person name="Berriman M."/>
        </authorList>
    </citation>
    <scope>NUCLEOTIDE SEQUENCE [LARGE SCALE GENOMIC DNA]</scope>
    <source>
        <strain evidence="3">Edinburgh</strain>
    </source>
</reference>
<feature type="domain" description="Proteasome activator PA28 C-terminal" evidence="2">
    <location>
        <begin position="157"/>
        <end position="287"/>
    </location>
</feature>
<reference evidence="3" key="1">
    <citation type="submission" date="2013-11" db="EMBL/GenBank/DDBJ databases">
        <authorList>
            <person name="Aslett M."/>
        </authorList>
    </citation>
    <scope>NUCLEOTIDE SEQUENCE [LARGE SCALE GENOMIC DNA]</scope>
    <source>
        <strain evidence="3">Edinburgh</strain>
    </source>
</reference>
<dbReference type="WBParaSite" id="TMUE_0000000129.1">
    <property type="protein sequence ID" value="TMUE_0000000129.1"/>
    <property type="gene ID" value="WBGene00296077"/>
</dbReference>